<dbReference type="Proteomes" id="UP000002012">
    <property type="component" value="Chromosome"/>
</dbReference>
<dbReference type="CDD" id="cd00082">
    <property type="entry name" value="HisKA"/>
    <property type="match status" value="1"/>
</dbReference>
<protein>
    <recommendedName>
        <fullName evidence="2">histidine kinase</fullName>
        <ecNumber evidence="2">2.7.13.3</ecNumber>
    </recommendedName>
</protein>
<dbReference type="FunCoup" id="D4H5R2">
    <property type="interactions" value="180"/>
</dbReference>
<dbReference type="STRING" id="522772.Dacet_2749"/>
<dbReference type="eggNOG" id="COG0642">
    <property type="taxonomic scope" value="Bacteria"/>
</dbReference>
<evidence type="ECO:0000313" key="11">
    <source>
        <dbReference type="EMBL" id="ADD69503.1"/>
    </source>
</evidence>
<evidence type="ECO:0000256" key="3">
    <source>
        <dbReference type="ARBA" id="ARBA00022553"/>
    </source>
</evidence>
<dbReference type="InterPro" id="IPR003661">
    <property type="entry name" value="HisK_dim/P_dom"/>
</dbReference>
<name>D4H5R2_DENA2</name>
<evidence type="ECO:0000256" key="7">
    <source>
        <dbReference type="ARBA" id="ARBA00022840"/>
    </source>
</evidence>
<dbReference type="EMBL" id="CP001968">
    <property type="protein sequence ID" value="ADD69503.1"/>
    <property type="molecule type" value="Genomic_DNA"/>
</dbReference>
<evidence type="ECO:0000256" key="5">
    <source>
        <dbReference type="ARBA" id="ARBA00022741"/>
    </source>
</evidence>
<dbReference type="PROSITE" id="PS50109">
    <property type="entry name" value="HIS_KIN"/>
    <property type="match status" value="1"/>
</dbReference>
<keyword evidence="6 11" id="KW-0418">Kinase</keyword>
<dbReference type="SUPFAM" id="SSF47384">
    <property type="entry name" value="Homodimeric domain of signal transducing histidine kinase"/>
    <property type="match status" value="1"/>
</dbReference>
<dbReference type="InterPro" id="IPR036890">
    <property type="entry name" value="HATPase_C_sf"/>
</dbReference>
<evidence type="ECO:0000256" key="8">
    <source>
        <dbReference type="ARBA" id="ARBA00023012"/>
    </source>
</evidence>
<keyword evidence="5" id="KW-0547">Nucleotide-binding</keyword>
<feature type="transmembrane region" description="Helical" evidence="9">
    <location>
        <begin position="177"/>
        <end position="196"/>
    </location>
</feature>
<keyword evidence="8" id="KW-0902">Two-component regulatory system</keyword>
<dbReference type="SMART" id="SM00387">
    <property type="entry name" value="HATPase_c"/>
    <property type="match status" value="1"/>
</dbReference>
<dbReference type="EC" id="2.7.13.3" evidence="2"/>
<comment type="catalytic activity">
    <reaction evidence="1">
        <text>ATP + protein L-histidine = ADP + protein N-phospho-L-histidine.</text>
        <dbReference type="EC" id="2.7.13.3"/>
    </reaction>
</comment>
<organism evidence="11 12">
    <name type="scientific">Denitrovibrio acetiphilus (strain DSM 12809 / NBRC 114555 / N2460)</name>
    <dbReference type="NCBI Taxonomy" id="522772"/>
    <lineage>
        <taxon>Bacteria</taxon>
        <taxon>Pseudomonadati</taxon>
        <taxon>Deferribacterota</taxon>
        <taxon>Deferribacteres</taxon>
        <taxon>Deferribacterales</taxon>
        <taxon>Geovibrionaceae</taxon>
        <taxon>Denitrovibrio</taxon>
    </lineage>
</organism>
<dbReference type="PaxDb" id="522772-Dacet_2749"/>
<keyword evidence="9" id="KW-0812">Transmembrane</keyword>
<dbReference type="Gene3D" id="3.30.565.10">
    <property type="entry name" value="Histidine kinase-like ATPase, C-terminal domain"/>
    <property type="match status" value="1"/>
</dbReference>
<dbReference type="GO" id="GO:0030295">
    <property type="term" value="F:protein kinase activator activity"/>
    <property type="evidence" value="ECO:0007669"/>
    <property type="project" value="TreeGrafter"/>
</dbReference>
<feature type="transmembrane region" description="Helical" evidence="9">
    <location>
        <begin position="12"/>
        <end position="32"/>
    </location>
</feature>
<sequence>MGNRLPSKLKQILIIAVILNLVIIIMQGFSSVKTIENSKKGLMLVGQTAISSFEGGRRARLLLDTESTTRFRSFIDNIGANTGVLSLYLFDQSGRVLFNTRDVTPPKINPAIHPDGTVETPDGLFMYHTLPPARSMMGNMMGHGHNRRFSEKTDSKVLTAGVMLNLSGHKSIIRAQITFMFGMIALEALLIAIYIYTARMLKLNNEQSRRLEASEREAELGKMSRLMAHELKNPLSTVKGLMEFSAKKAEGDLKDISESCVEELGRLDKIINDYLSYGKDMTLIIGRADIRDITDSAARLLQIDARQKGIDICITGNAEISADIEKMRQIVFNLLLNAVQGAPEDSEINIEINDKKLTIANDIKDDNFDRESLGKPFYTTKSIGTGLGLAIVKRIVQLHGFRCEIKTNQKFVVEIIYI</sequence>
<evidence type="ECO:0000259" key="10">
    <source>
        <dbReference type="PROSITE" id="PS50109"/>
    </source>
</evidence>
<accession>D4H5R2</accession>
<dbReference type="AlphaFoldDB" id="D4H5R2"/>
<dbReference type="InParanoid" id="D4H5R2"/>
<dbReference type="PANTHER" id="PTHR42878">
    <property type="entry name" value="TWO-COMPONENT HISTIDINE KINASE"/>
    <property type="match status" value="1"/>
</dbReference>
<keyword evidence="3" id="KW-0597">Phosphoprotein</keyword>
<evidence type="ECO:0000256" key="1">
    <source>
        <dbReference type="ARBA" id="ARBA00000085"/>
    </source>
</evidence>
<dbReference type="OrthoDB" id="1931120at2"/>
<dbReference type="InterPro" id="IPR003594">
    <property type="entry name" value="HATPase_dom"/>
</dbReference>
<dbReference type="PANTHER" id="PTHR42878:SF7">
    <property type="entry name" value="SENSOR HISTIDINE KINASE GLRK"/>
    <property type="match status" value="1"/>
</dbReference>
<dbReference type="SUPFAM" id="SSF55874">
    <property type="entry name" value="ATPase domain of HSP90 chaperone/DNA topoisomerase II/histidine kinase"/>
    <property type="match status" value="1"/>
</dbReference>
<evidence type="ECO:0000256" key="2">
    <source>
        <dbReference type="ARBA" id="ARBA00012438"/>
    </source>
</evidence>
<keyword evidence="4" id="KW-0808">Transferase</keyword>
<dbReference type="PRINTS" id="PR00344">
    <property type="entry name" value="BCTRLSENSOR"/>
</dbReference>
<dbReference type="HOGENOM" id="CLU_656768_0_0_0"/>
<keyword evidence="12" id="KW-1185">Reference proteome</keyword>
<dbReference type="InterPro" id="IPR036097">
    <property type="entry name" value="HisK_dim/P_sf"/>
</dbReference>
<dbReference type="RefSeq" id="WP_013011996.1">
    <property type="nucleotide sequence ID" value="NC_013943.1"/>
</dbReference>
<dbReference type="KEGG" id="dap:Dacet_2749"/>
<dbReference type="Gene3D" id="1.10.287.130">
    <property type="match status" value="1"/>
</dbReference>
<keyword evidence="9" id="KW-1133">Transmembrane helix</keyword>
<dbReference type="GO" id="GO:0005524">
    <property type="term" value="F:ATP binding"/>
    <property type="evidence" value="ECO:0007669"/>
    <property type="project" value="UniProtKB-KW"/>
</dbReference>
<gene>
    <name evidence="11" type="ordered locus">Dacet_2749</name>
</gene>
<evidence type="ECO:0000256" key="9">
    <source>
        <dbReference type="SAM" id="Phobius"/>
    </source>
</evidence>
<reference evidence="11 12" key="1">
    <citation type="journal article" date="2010" name="Stand. Genomic Sci.">
        <title>Complete genome sequence of Denitrovibrio acetiphilus type strain (N2460).</title>
        <authorList>
            <person name="Kiss H."/>
            <person name="Lang E."/>
            <person name="Lapidus A."/>
            <person name="Copeland A."/>
            <person name="Nolan M."/>
            <person name="Glavina Del Rio T."/>
            <person name="Chen F."/>
            <person name="Lucas S."/>
            <person name="Tice H."/>
            <person name="Cheng J.F."/>
            <person name="Han C."/>
            <person name="Goodwin L."/>
            <person name="Pitluck S."/>
            <person name="Liolios K."/>
            <person name="Pati A."/>
            <person name="Ivanova N."/>
            <person name="Mavromatis K."/>
            <person name="Chen A."/>
            <person name="Palaniappan K."/>
            <person name="Land M."/>
            <person name="Hauser L."/>
            <person name="Chang Y.J."/>
            <person name="Jeffries C.D."/>
            <person name="Detter J.C."/>
            <person name="Brettin T."/>
            <person name="Spring S."/>
            <person name="Rohde M."/>
            <person name="Goker M."/>
            <person name="Woyke T."/>
            <person name="Bristow J."/>
            <person name="Eisen J.A."/>
            <person name="Markowitz V."/>
            <person name="Hugenholtz P."/>
            <person name="Kyrpides N.C."/>
            <person name="Klenk H.P."/>
        </authorList>
    </citation>
    <scope>NUCLEOTIDE SEQUENCE [LARGE SCALE GENOMIC DNA]</scope>
    <source>
        <strain evidence="12">DSM 12809 / NBRC 114555 / N2460</strain>
    </source>
</reference>
<evidence type="ECO:0000256" key="4">
    <source>
        <dbReference type="ARBA" id="ARBA00022679"/>
    </source>
</evidence>
<evidence type="ECO:0000256" key="6">
    <source>
        <dbReference type="ARBA" id="ARBA00022777"/>
    </source>
</evidence>
<proteinExistence type="predicted"/>
<dbReference type="Pfam" id="PF00512">
    <property type="entry name" value="HisKA"/>
    <property type="match status" value="1"/>
</dbReference>
<dbReference type="SMART" id="SM00388">
    <property type="entry name" value="HisKA"/>
    <property type="match status" value="1"/>
</dbReference>
<keyword evidence="9" id="KW-0472">Membrane</keyword>
<dbReference type="GO" id="GO:0000156">
    <property type="term" value="F:phosphorelay response regulator activity"/>
    <property type="evidence" value="ECO:0007669"/>
    <property type="project" value="TreeGrafter"/>
</dbReference>
<dbReference type="InterPro" id="IPR005467">
    <property type="entry name" value="His_kinase_dom"/>
</dbReference>
<dbReference type="GO" id="GO:0000155">
    <property type="term" value="F:phosphorelay sensor kinase activity"/>
    <property type="evidence" value="ECO:0007669"/>
    <property type="project" value="InterPro"/>
</dbReference>
<dbReference type="InterPro" id="IPR050351">
    <property type="entry name" value="BphY/WalK/GraS-like"/>
</dbReference>
<dbReference type="GO" id="GO:0007234">
    <property type="term" value="P:osmosensory signaling via phosphorelay pathway"/>
    <property type="evidence" value="ECO:0007669"/>
    <property type="project" value="TreeGrafter"/>
</dbReference>
<evidence type="ECO:0000313" key="12">
    <source>
        <dbReference type="Proteomes" id="UP000002012"/>
    </source>
</evidence>
<dbReference type="Pfam" id="PF02518">
    <property type="entry name" value="HATPase_c"/>
    <property type="match status" value="1"/>
</dbReference>
<keyword evidence="7" id="KW-0067">ATP-binding</keyword>
<dbReference type="InterPro" id="IPR004358">
    <property type="entry name" value="Sig_transdc_His_kin-like_C"/>
</dbReference>
<feature type="domain" description="Histidine kinase" evidence="10">
    <location>
        <begin position="226"/>
        <end position="418"/>
    </location>
</feature>